<feature type="domain" description="O-GlcNAc transferase C-terminal" evidence="10">
    <location>
        <begin position="287"/>
        <end position="442"/>
    </location>
</feature>
<dbReference type="SUPFAM" id="SSF53756">
    <property type="entry name" value="UDP-Glycosyltransferase/glycogen phosphorylase"/>
    <property type="match status" value="2"/>
</dbReference>
<keyword evidence="6" id="KW-0808">Transferase</keyword>
<evidence type="ECO:0000256" key="3">
    <source>
        <dbReference type="ARBA" id="ARBA00011970"/>
    </source>
</evidence>
<evidence type="ECO:0000256" key="9">
    <source>
        <dbReference type="ARBA" id="ARBA00022941"/>
    </source>
</evidence>
<organism evidence="11">
    <name type="scientific">hydrothermal vent metagenome</name>
    <dbReference type="NCBI Taxonomy" id="652676"/>
    <lineage>
        <taxon>unclassified sequences</taxon>
        <taxon>metagenomes</taxon>
        <taxon>ecological metagenomes</taxon>
    </lineage>
</organism>
<dbReference type="Gene3D" id="1.25.40.10">
    <property type="entry name" value="Tetratricopeptide repeat domain"/>
    <property type="match status" value="5"/>
</dbReference>
<proteinExistence type="inferred from homology"/>
<keyword evidence="7" id="KW-0677">Repeat</keyword>
<evidence type="ECO:0000256" key="1">
    <source>
        <dbReference type="ARBA" id="ARBA00004922"/>
    </source>
</evidence>
<evidence type="ECO:0000256" key="7">
    <source>
        <dbReference type="ARBA" id="ARBA00022737"/>
    </source>
</evidence>
<evidence type="ECO:0000256" key="4">
    <source>
        <dbReference type="ARBA" id="ARBA00019143"/>
    </source>
</evidence>
<dbReference type="EMBL" id="UOFQ01000129">
    <property type="protein sequence ID" value="VAW89298.1"/>
    <property type="molecule type" value="Genomic_DNA"/>
</dbReference>
<feature type="domain" description="O-GlcNAc transferase C-terminal" evidence="10">
    <location>
        <begin position="1106"/>
        <end position="1291"/>
    </location>
</feature>
<evidence type="ECO:0000256" key="6">
    <source>
        <dbReference type="ARBA" id="ARBA00022679"/>
    </source>
</evidence>
<dbReference type="Pfam" id="PF00515">
    <property type="entry name" value="TPR_1"/>
    <property type="match status" value="2"/>
</dbReference>
<feature type="domain" description="O-GlcNAc transferase C-terminal" evidence="10">
    <location>
        <begin position="450"/>
        <end position="635"/>
    </location>
</feature>
<dbReference type="SUPFAM" id="SSF48452">
    <property type="entry name" value="TPR-like"/>
    <property type="match status" value="3"/>
</dbReference>
<gene>
    <name evidence="11" type="ORF">MNBD_GAMMA17-1247</name>
</gene>
<keyword evidence="5" id="KW-0328">Glycosyltransferase</keyword>
<dbReference type="GO" id="GO:0009740">
    <property type="term" value="P:gibberellic acid mediated signaling pathway"/>
    <property type="evidence" value="ECO:0007669"/>
    <property type="project" value="UniProtKB-KW"/>
</dbReference>
<dbReference type="InterPro" id="IPR006597">
    <property type="entry name" value="Sel1-like"/>
</dbReference>
<dbReference type="SMART" id="SM00028">
    <property type="entry name" value="TPR"/>
    <property type="match status" value="15"/>
</dbReference>
<dbReference type="GO" id="GO:0097363">
    <property type="term" value="F:protein O-acetylglucosaminyltransferase activity"/>
    <property type="evidence" value="ECO:0007669"/>
    <property type="project" value="UniProtKB-EC"/>
</dbReference>
<dbReference type="UniPathway" id="UPA00378"/>
<evidence type="ECO:0000256" key="8">
    <source>
        <dbReference type="ARBA" id="ARBA00022803"/>
    </source>
</evidence>
<dbReference type="SMART" id="SM00671">
    <property type="entry name" value="SEL1"/>
    <property type="match status" value="6"/>
</dbReference>
<feature type="domain" description="O-GlcNAc transferase C-terminal" evidence="10">
    <location>
        <begin position="942"/>
        <end position="1091"/>
    </location>
</feature>
<accession>A0A3B0Z7E1</accession>
<keyword evidence="8" id="KW-0802">TPR repeat</keyword>
<dbReference type="InterPro" id="IPR019734">
    <property type="entry name" value="TPR_rpt"/>
</dbReference>
<dbReference type="Pfam" id="PF13181">
    <property type="entry name" value="TPR_8"/>
    <property type="match status" value="1"/>
</dbReference>
<evidence type="ECO:0000313" key="11">
    <source>
        <dbReference type="EMBL" id="VAW89298.1"/>
    </source>
</evidence>
<evidence type="ECO:0000256" key="2">
    <source>
        <dbReference type="ARBA" id="ARBA00005386"/>
    </source>
</evidence>
<evidence type="ECO:0000256" key="5">
    <source>
        <dbReference type="ARBA" id="ARBA00022676"/>
    </source>
</evidence>
<dbReference type="PANTHER" id="PTHR44998">
    <property type="match status" value="1"/>
</dbReference>
<dbReference type="Pfam" id="PF13844">
    <property type="entry name" value="Glyco_transf_41"/>
    <property type="match status" value="4"/>
</dbReference>
<dbReference type="EC" id="2.4.1.255" evidence="3"/>
<dbReference type="PROSITE" id="PS50005">
    <property type="entry name" value="TPR"/>
    <property type="match status" value="10"/>
</dbReference>
<comment type="similarity">
    <text evidence="2">Belongs to the glycosyltransferase 41 family. O-GlcNAc transferase subfamily.</text>
</comment>
<reference evidence="11" key="1">
    <citation type="submission" date="2018-06" db="EMBL/GenBank/DDBJ databases">
        <authorList>
            <person name="Zhirakovskaya E."/>
        </authorList>
    </citation>
    <scope>NUCLEOTIDE SEQUENCE</scope>
</reference>
<dbReference type="PANTHER" id="PTHR44998:SF1">
    <property type="entry name" value="UDP-N-ACETYLGLUCOSAMINE--PEPTIDE N-ACETYLGLUCOSAMINYLTRANSFERASE 110 KDA SUBUNIT"/>
    <property type="match status" value="1"/>
</dbReference>
<dbReference type="PROSITE" id="PS50293">
    <property type="entry name" value="TPR_REGION"/>
    <property type="match status" value="4"/>
</dbReference>
<comment type="pathway">
    <text evidence="1">Protein modification; protein glycosylation.</text>
</comment>
<protein>
    <recommendedName>
        <fullName evidence="4">Probable UDP-N-acetylglucosamine--peptide N-acetylglucosaminyltransferase SPINDLY</fullName>
        <ecNumber evidence="3">2.4.1.255</ecNumber>
    </recommendedName>
</protein>
<name>A0A3B0Z7E1_9ZZZZ</name>
<evidence type="ECO:0000259" key="10">
    <source>
        <dbReference type="Pfam" id="PF13844"/>
    </source>
</evidence>
<dbReference type="Pfam" id="PF13432">
    <property type="entry name" value="TPR_16"/>
    <property type="match status" value="4"/>
</dbReference>
<dbReference type="InterPro" id="IPR029489">
    <property type="entry name" value="OGT/SEC/SPY_C"/>
</dbReference>
<dbReference type="InterPro" id="IPR011990">
    <property type="entry name" value="TPR-like_helical_dom_sf"/>
</dbReference>
<dbReference type="Gene3D" id="3.40.50.2000">
    <property type="entry name" value="Glycogen Phosphorylase B"/>
    <property type="match status" value="2"/>
</dbReference>
<sequence>MNTTKEKKLFDHAVELHKNQRFNKAKRSYQKIIENNKQHHQALHYLGVLHAQQGNQQEAIDYYRKSIAIEPGIAPPHCHLGIALNSLRQYNEALPEFQHAIKIAPDDIEAHLNLANTFKYLSRDEEAERCLSHIIKIIPEHSEAHYHLGVLFSKRKVFDKAEQHYLTTIKSNPNHSGALNNLGIICMLEKRIQESCDYFKRVLEITPNHSNARSLLFNNLRQLCNWHDFDAMEQQIIQWQKNKLFIPNAFSFLLWSDNPGAQQACARINIKNSISNALIPINASPPATDEKIKIVYLSADFRNHPVAYLTAELYELHDRSKFEITAVSFGPPDSSPMRQRLINAFDHFHDVDEMNDLAIAELIASKGTHIIIDLMGHTQGARPGILAYRAAPIQINYLGYIGTIGADFIDYIIVDEFSVATDQAPFFDEQLIHLPCYMVTDTKREISDEILTRTGCGLPEEGFIFCSFNNSYKITPKIFDIWMQCLHGVPSSVLWLVDEGPEPRNNLCNEAKSRGIDPARLIFAPRVDATLYLARIRLADLFLDTPIYNAGTTACDALWLGLPVITCPGKTFVSRMCGGLLHAAGIPELIVDSLEAYKNLAIQLATNPEQLEGLKNRLITNQGTAPLFDSTSFCNHFEAALTTTWNKWRVSLNNHQEIIDHENGASKASFHQVSTSIEKTPDAKDIASSKPGNDHIASRLSQAMMLHQQNKIDEAANIYREILTNQPDNIDALHLLGLFYAHHKDYKTAIEYYDKALAYNPSFAAGYHNRGVALNYTGDHLKAVESLKQAIKITPNNPDTHSNLANILSSQGEHKEAIKHYKKTIKLNPKSTGTYVKLGSEFNSLKQPLDAAFYLKKAITLEPDYPEAFDNLCITIRSMCDWTHYDDYKNKVINHFRKPNRSLPFYLLPWIDDPKIQFQCATQYSNNVITPGITPINAAPTLTDGRINIGYISNDFRNHVVSQLTIELFELHNRDKFEVFGFALGSDDGSVIRKQLKGSFDHFIEVAHLSEHEIAQEIAARNIHILVDLGGYATGAKPRILALRPAPIQINYLGYIATMGASFIDYIIVDDFSVPNELQPFFTEQLMRLPSYMTHDRRRPVSEHTPTRKESGLPEKGFVFCCFNNTYKITPDIFDVWMRCMDKVADSVLWLVDESDAVKKNLRREAKIRGINPKRLIFAPRLKAEEYMARLRLADLFLDTLIYNAGATACDALWMGLPVLTCPGNTFVSRMGGGLAHAAGIPELVVDSLEAYETLAIRLANEPALLQTFQERLINTRETSLLFDNQGFCDNFEATLIKAWEKYCYENHKATSQKIIPDDHSQEIKAMIEESVALHQAGNLNAAETGYQAILKINPNEADALHLLGVINAQQGNIDNAITLYKQSIEANPKLFVAYNNLGIALNSIQKLDEATKNFHKAIELVPDSADAYYNLGNCLYGLQQYEEAVSNYKQALQINPDHPNAQRNMNASLKKLAR</sequence>
<keyword evidence="9" id="KW-0939">Gibberellin signaling pathway</keyword>
<dbReference type="Pfam" id="PF14559">
    <property type="entry name" value="TPR_19"/>
    <property type="match status" value="1"/>
</dbReference>
<dbReference type="Gene3D" id="3.40.50.11380">
    <property type="match status" value="2"/>
</dbReference>